<evidence type="ECO:0000313" key="2">
    <source>
        <dbReference type="EMBL" id="BDD12321.1"/>
    </source>
</evidence>
<dbReference type="GO" id="GO:0004573">
    <property type="term" value="F:Glc3Man9GlcNAc2 oligosaccharide glucosidase activity"/>
    <property type="evidence" value="ECO:0007669"/>
    <property type="project" value="InterPro"/>
</dbReference>
<dbReference type="GO" id="GO:0009311">
    <property type="term" value="P:oligosaccharide metabolic process"/>
    <property type="evidence" value="ECO:0007669"/>
    <property type="project" value="InterPro"/>
</dbReference>
<dbReference type="EMBL" id="AP025318">
    <property type="protein sequence ID" value="BDD12321.1"/>
    <property type="molecule type" value="Genomic_DNA"/>
</dbReference>
<dbReference type="RefSeq" id="WP_338395673.1">
    <property type="nucleotide sequence ID" value="NZ_AP025318.1"/>
</dbReference>
<geneLocation type="plasmid" evidence="2 3">
    <name>pFA4</name>
</geneLocation>
<dbReference type="InterPro" id="IPR054491">
    <property type="entry name" value="MGH1-like_GH"/>
</dbReference>
<dbReference type="InterPro" id="IPR004888">
    <property type="entry name" value="Glycoside_hydrolase_63"/>
</dbReference>
<organism evidence="2 3">
    <name type="scientific">Fulvitalea axinellae</name>
    <dbReference type="NCBI Taxonomy" id="1182444"/>
    <lineage>
        <taxon>Bacteria</taxon>
        <taxon>Pseudomonadati</taxon>
        <taxon>Bacteroidota</taxon>
        <taxon>Cytophagia</taxon>
        <taxon>Cytophagales</taxon>
        <taxon>Persicobacteraceae</taxon>
        <taxon>Fulvitalea</taxon>
    </lineage>
</organism>
<name>A0AAU9CJN2_9BACT</name>
<gene>
    <name evidence="2" type="ORF">FUAX_47530</name>
</gene>
<dbReference type="AlphaFoldDB" id="A0AAU9CJN2"/>
<dbReference type="KEGG" id="fax:FUAX_47530"/>
<keyword evidence="3" id="KW-1185">Reference proteome</keyword>
<dbReference type="InterPro" id="IPR012341">
    <property type="entry name" value="6hp_glycosidase-like_sf"/>
</dbReference>
<proteinExistence type="predicted"/>
<dbReference type="InterPro" id="IPR008928">
    <property type="entry name" value="6-hairpin_glycosidase_sf"/>
</dbReference>
<feature type="domain" description="Mannosylglycerate hydrolase MGH1-like glycoside hydrolase" evidence="1">
    <location>
        <begin position="423"/>
        <end position="649"/>
    </location>
</feature>
<sequence>MGKNAEEHRLEEHYNKENPWLKWGPYLSERQWGTVREDYSKDGDAWNYFPHDHARKRTYRWGEDGIAGISDDWQRICFSVALWNGKDNILKERLFGLTGEQGNHGEDVKELYYYLDNTPSHAYMKYLYKYPHATFPYDDLLKVNRERGKTEPEYELLDTGVFEGNRYFDVLVEYAKSDVEDICVRITVSNRAKEKAYVAVLPTLLMRNLWAFGMQKEKSVISLEKKTGAYGAVSIDQPDLGKYHMYYDTPDRHLFTDNETNKKDLYGQKGGTPFTKDAFHKAVVGNDYKFLEKKEDGSKFSPLYEKELEGGESFVIKLRLCKKKKRSAPFKDFEDVFSNRIKEADEFYKKLEKGKDPELSMIQRQAFAGMLWSKQYFNIDIEHWLDGDEGQPRPPEERLTGRNSGWRTLNNEDIISMPDKWEYPWYAAWDLAFHCLPIALIDPRFAKDQLILIMREWYMAPNGQIPAYEWNFSDVNPPVHAWAALKVFEIERDTHGKADIDFLKRVFQKLMLNFTWWVNRKDSHGKNVFEGGFLGLDNIGVFDRSKDLPHGGKLEQADGTSWMGLFSLYMMKMAIIICKEDDTFEDVATKFFEHFVYISEAINRSDHEWVGAWDSDDGFFYDVLQLPHEEYIPIKVRSLVGLSPLFAVTSVTHETLRKIPDFMVRLEWFYGYRRKLNKYLVLEKFGPDEDLLFSLVNEARLKKLITALLDEDEFLGKGGIRSLSKIHKDGYHININGEDFGISYQPGESDSYLFGGNSNWRGPVWMPMNYLLIHSLREYHKYYGDNFKVEYPTRSGVYLTLDQVADELSRRLIRIFRKDADGNRPVHDKQAIYRDPHFENLILYPEYFHGDTGRAVGASHQTGWTGLVASLIHECGWENNRRK</sequence>
<evidence type="ECO:0000313" key="3">
    <source>
        <dbReference type="Proteomes" id="UP001348817"/>
    </source>
</evidence>
<dbReference type="Gene3D" id="1.50.10.10">
    <property type="match status" value="1"/>
</dbReference>
<evidence type="ECO:0000259" key="1">
    <source>
        <dbReference type="Pfam" id="PF22422"/>
    </source>
</evidence>
<dbReference type="PANTHER" id="PTHR10412">
    <property type="entry name" value="MANNOSYL-OLIGOSACCHARIDE GLUCOSIDASE"/>
    <property type="match status" value="1"/>
</dbReference>
<keyword evidence="2" id="KW-0614">Plasmid</keyword>
<dbReference type="Pfam" id="PF22422">
    <property type="entry name" value="MGH1-like_GH"/>
    <property type="match status" value="2"/>
</dbReference>
<dbReference type="PANTHER" id="PTHR10412:SF10">
    <property type="entry name" value="GLYCOSYL HYDROLASE FAMILY 63 C-TERMINAL DOMAIN-CONTAINING PROTEIN"/>
    <property type="match status" value="1"/>
</dbReference>
<dbReference type="Proteomes" id="UP001348817">
    <property type="component" value="Plasmid pFA4"/>
</dbReference>
<accession>A0AAU9CJN2</accession>
<feature type="domain" description="Mannosylglycerate hydrolase MGH1-like glycoside hydrolase" evidence="1">
    <location>
        <begin position="691"/>
        <end position="861"/>
    </location>
</feature>
<reference evidence="2 3" key="1">
    <citation type="submission" date="2021-12" db="EMBL/GenBank/DDBJ databases">
        <title>Genome sequencing of bacteria with rrn-lacking chromosome and rrn-plasmid.</title>
        <authorList>
            <person name="Anda M."/>
            <person name="Iwasaki W."/>
        </authorList>
    </citation>
    <scope>NUCLEOTIDE SEQUENCE [LARGE SCALE GENOMIC DNA]</scope>
    <source>
        <strain evidence="2 3">DSM 100852</strain>
        <plasmid evidence="2 3">pFA4</plasmid>
    </source>
</reference>
<dbReference type="SUPFAM" id="SSF48208">
    <property type="entry name" value="Six-hairpin glycosidases"/>
    <property type="match status" value="1"/>
</dbReference>
<protein>
    <submittedName>
        <fullName evidence="2">Glucosidase</fullName>
    </submittedName>
</protein>